<feature type="binding site" evidence="7 10">
    <location>
        <position position="82"/>
    </location>
    <ligand>
        <name>Mg(2+)</name>
        <dbReference type="ChEBI" id="CHEBI:18420"/>
    </ligand>
</feature>
<dbReference type="CDD" id="cd06557">
    <property type="entry name" value="KPHMT-like"/>
    <property type="match status" value="1"/>
</dbReference>
<evidence type="ECO:0000256" key="3">
    <source>
        <dbReference type="ARBA" id="ARBA00011424"/>
    </source>
</evidence>
<comment type="similarity">
    <text evidence="2 7">Belongs to the PanB family.</text>
</comment>
<feature type="binding site" evidence="7 10">
    <location>
        <position position="43"/>
    </location>
    <ligand>
        <name>Mg(2+)</name>
        <dbReference type="ChEBI" id="CHEBI:18420"/>
    </ligand>
</feature>
<feature type="active site" description="Proton acceptor" evidence="7 8">
    <location>
        <position position="181"/>
    </location>
</feature>
<evidence type="ECO:0000313" key="14">
    <source>
        <dbReference type="Proteomes" id="UP000272481"/>
    </source>
</evidence>
<keyword evidence="14" id="KW-1185">Reference proteome</keyword>
<dbReference type="EC" id="2.1.2.11" evidence="7"/>
<dbReference type="EMBL" id="RWGW01000023">
    <property type="protein sequence ID" value="RSK24842.1"/>
    <property type="molecule type" value="Genomic_DNA"/>
</dbReference>
<sequence length="282" mass="29967">MITTADLMNKKKNGEKIVMMTAYDFPTAKMAAEIGIEVLLVGDSLGMVVLGYESTVPVTVEDMIHHGKAVRRGAGQTFTVVDMPFGSYHGSIDRTLEAAVRMFRETGADALKLEGAGIVTDVIRRLVSAGIPVVAHLGLLPQSAGVTGGYKVQGKTAEDALRLIREAKEVQEAGACMLVLECIPHQLAGRITGELSIPVIGIGAGSETDGQVLVFHDLVGYGSHHVPKFVRQFADAGTPIHDGITAYASAVRDGSFPTEAHRFTMKEEEAGKLYGGDPVEAH</sequence>
<evidence type="ECO:0000256" key="10">
    <source>
        <dbReference type="PIRSR" id="PIRSR000388-3"/>
    </source>
</evidence>
<dbReference type="UniPathway" id="UPA00028">
    <property type="reaction ID" value="UER00003"/>
</dbReference>
<feature type="binding site" evidence="7 9">
    <location>
        <position position="82"/>
    </location>
    <ligand>
        <name>3-methyl-2-oxobutanoate</name>
        <dbReference type="ChEBI" id="CHEBI:11851"/>
    </ligand>
</feature>
<dbReference type="GO" id="GO:0032259">
    <property type="term" value="P:methylation"/>
    <property type="evidence" value="ECO:0007669"/>
    <property type="project" value="UniProtKB-KW"/>
</dbReference>
<evidence type="ECO:0000256" key="8">
    <source>
        <dbReference type="PIRSR" id="PIRSR000388-1"/>
    </source>
</evidence>
<comment type="cofactor">
    <cofactor evidence="7 10">
        <name>Mg(2+)</name>
        <dbReference type="ChEBI" id="CHEBI:18420"/>
    </cofactor>
    <text evidence="7 10">Binds 1 Mg(2+) ion per subunit.</text>
</comment>
<dbReference type="InterPro" id="IPR015813">
    <property type="entry name" value="Pyrv/PenolPyrv_kinase-like_dom"/>
</dbReference>
<dbReference type="Proteomes" id="UP000272481">
    <property type="component" value="Unassembled WGS sequence"/>
</dbReference>
<keyword evidence="5 7" id="KW-0808">Transferase</keyword>
<dbReference type="InterPro" id="IPR040442">
    <property type="entry name" value="Pyrv_kinase-like_dom_sf"/>
</dbReference>
<keyword evidence="12" id="KW-0489">Methyltransferase</keyword>
<comment type="pathway">
    <text evidence="1 7">Cofactor biosynthesis; (R)-pantothenate biosynthesis; (R)-pantoate from 3-methyl-2-oxobutanoate: step 1/2.</text>
</comment>
<reference evidence="11 14" key="2">
    <citation type="submission" date="2018-12" db="EMBL/GenBank/DDBJ databases">
        <title>Comparitive functional genomics of dry heat resistant strains isolated from the viking spacecraft.</title>
        <authorList>
            <person name="Seuylemezian A."/>
            <person name="Vaishampayan P."/>
        </authorList>
    </citation>
    <scope>NUCLEOTIDE SEQUENCE [LARGE SCALE GENOMIC DNA]</scope>
    <source>
        <strain evidence="11 14">M6-11</strain>
    </source>
</reference>
<dbReference type="Pfam" id="PF02548">
    <property type="entry name" value="Pantoate_transf"/>
    <property type="match status" value="1"/>
</dbReference>
<evidence type="ECO:0000256" key="6">
    <source>
        <dbReference type="ARBA" id="ARBA00056497"/>
    </source>
</evidence>
<dbReference type="PANTHER" id="PTHR20881:SF0">
    <property type="entry name" value="3-METHYL-2-OXOBUTANOATE HYDROXYMETHYLTRANSFERASE"/>
    <property type="match status" value="1"/>
</dbReference>
<evidence type="ECO:0000313" key="11">
    <source>
        <dbReference type="EMBL" id="RSK24842.1"/>
    </source>
</evidence>
<dbReference type="RefSeq" id="WP_092095415.1">
    <property type="nucleotide sequence ID" value="NZ_FNAR01000004.1"/>
</dbReference>
<dbReference type="NCBIfam" id="TIGR00222">
    <property type="entry name" value="panB"/>
    <property type="match status" value="1"/>
</dbReference>
<dbReference type="FunFam" id="3.20.20.60:FF:000003">
    <property type="entry name" value="3-methyl-2-oxobutanoate hydroxymethyltransferase"/>
    <property type="match status" value="1"/>
</dbReference>
<dbReference type="HAMAP" id="MF_00156">
    <property type="entry name" value="PanB"/>
    <property type="match status" value="1"/>
</dbReference>
<dbReference type="SUPFAM" id="SSF51621">
    <property type="entry name" value="Phosphoenolpyruvate/pyruvate domain"/>
    <property type="match status" value="1"/>
</dbReference>
<dbReference type="PANTHER" id="PTHR20881">
    <property type="entry name" value="3-METHYL-2-OXOBUTANOATE HYDROXYMETHYLTRANSFERASE"/>
    <property type="match status" value="1"/>
</dbReference>
<feature type="binding site" evidence="7 9">
    <location>
        <position position="112"/>
    </location>
    <ligand>
        <name>3-methyl-2-oxobutanoate</name>
        <dbReference type="ChEBI" id="CHEBI:11851"/>
    </ligand>
</feature>
<dbReference type="Proteomes" id="UP000198823">
    <property type="component" value="Unassembled WGS sequence"/>
</dbReference>
<evidence type="ECO:0000313" key="13">
    <source>
        <dbReference type="Proteomes" id="UP000198823"/>
    </source>
</evidence>
<dbReference type="GO" id="GO:0015940">
    <property type="term" value="P:pantothenate biosynthetic process"/>
    <property type="evidence" value="ECO:0007669"/>
    <property type="project" value="UniProtKB-UniRule"/>
</dbReference>
<name>A0A1G7AJP4_9BACL</name>
<evidence type="ECO:0000313" key="12">
    <source>
        <dbReference type="EMBL" id="SDE15059.1"/>
    </source>
</evidence>
<dbReference type="GO" id="GO:0003864">
    <property type="term" value="F:3-methyl-2-oxobutanoate hydroxymethyltransferase activity"/>
    <property type="evidence" value="ECO:0007669"/>
    <property type="project" value="UniProtKB-UniRule"/>
</dbReference>
<evidence type="ECO:0000256" key="4">
    <source>
        <dbReference type="ARBA" id="ARBA00022655"/>
    </source>
</evidence>
<dbReference type="NCBIfam" id="NF001452">
    <property type="entry name" value="PRK00311.1"/>
    <property type="match status" value="1"/>
</dbReference>
<keyword evidence="7" id="KW-0963">Cytoplasm</keyword>
<protein>
    <recommendedName>
        <fullName evidence="7">3-methyl-2-oxobutanoate hydroxymethyltransferase</fullName>
        <ecNumber evidence="7">2.1.2.11</ecNumber>
    </recommendedName>
    <alternativeName>
        <fullName evidence="7">Ketopantoate hydroxymethyltransferase</fullName>
        <shortName evidence="7">KPHMT</shortName>
    </alternativeName>
</protein>
<accession>A0A1G7AJP4</accession>
<dbReference type="GO" id="GO:0000287">
    <property type="term" value="F:magnesium ion binding"/>
    <property type="evidence" value="ECO:0007669"/>
    <property type="project" value="TreeGrafter"/>
</dbReference>
<evidence type="ECO:0000256" key="7">
    <source>
        <dbReference type="HAMAP-Rule" id="MF_00156"/>
    </source>
</evidence>
<evidence type="ECO:0000256" key="2">
    <source>
        <dbReference type="ARBA" id="ARBA00008676"/>
    </source>
</evidence>
<keyword evidence="7 10" id="KW-0479">Metal-binding</keyword>
<dbReference type="EMBL" id="FNAR01000004">
    <property type="protein sequence ID" value="SDE15059.1"/>
    <property type="molecule type" value="Genomic_DNA"/>
</dbReference>
<gene>
    <name evidence="7 11" type="primary">panB</name>
    <name evidence="11" type="ORF">EJA12_13260</name>
    <name evidence="12" type="ORF">SAMN04488126_10453</name>
</gene>
<proteinExistence type="inferred from homology"/>
<feature type="binding site" evidence="7 9">
    <location>
        <begin position="43"/>
        <end position="44"/>
    </location>
    <ligand>
        <name>3-methyl-2-oxobutanoate</name>
        <dbReference type="ChEBI" id="CHEBI:11851"/>
    </ligand>
</feature>
<evidence type="ECO:0000256" key="9">
    <source>
        <dbReference type="PIRSR" id="PIRSR000388-2"/>
    </source>
</evidence>
<dbReference type="InterPro" id="IPR003700">
    <property type="entry name" value="Pantoate_hydroxy_MeTrfase"/>
</dbReference>
<keyword evidence="4 7" id="KW-0566">Pantothenate biosynthesis</keyword>
<evidence type="ECO:0000256" key="1">
    <source>
        <dbReference type="ARBA" id="ARBA00005033"/>
    </source>
</evidence>
<organism evidence="12 13">
    <name type="scientific">Bhargavaea beijingensis</name>
    <dbReference type="NCBI Taxonomy" id="426756"/>
    <lineage>
        <taxon>Bacteria</taxon>
        <taxon>Bacillati</taxon>
        <taxon>Bacillota</taxon>
        <taxon>Bacilli</taxon>
        <taxon>Bacillales</taxon>
        <taxon>Caryophanaceae</taxon>
        <taxon>Bhargavaea</taxon>
    </lineage>
</organism>
<keyword evidence="7 10" id="KW-0460">Magnesium</keyword>
<dbReference type="AlphaFoldDB" id="A0A1G7AJP4"/>
<dbReference type="Gene3D" id="3.20.20.60">
    <property type="entry name" value="Phosphoenolpyruvate-binding domains"/>
    <property type="match status" value="1"/>
</dbReference>
<dbReference type="STRING" id="426756.SAMN04488126_10453"/>
<reference evidence="12 13" key="1">
    <citation type="submission" date="2016-10" db="EMBL/GenBank/DDBJ databases">
        <authorList>
            <person name="de Groot N.N."/>
        </authorList>
    </citation>
    <scope>NUCLEOTIDE SEQUENCE [LARGE SCALE GENOMIC DNA]</scope>
    <source>
        <strain evidence="12 13">CGMCC 1.6762</strain>
    </source>
</reference>
<comment type="subcellular location">
    <subcellularLocation>
        <location evidence="7">Cytoplasm</location>
    </subcellularLocation>
</comment>
<comment type="function">
    <text evidence="6 7">Catalyzes the reversible reaction in which hydroxymethyl group from 5,10-methylenetetrahydrofolate is transferred onto alpha-ketoisovalerate to form ketopantoate.</text>
</comment>
<dbReference type="OrthoDB" id="9781789at2"/>
<feature type="binding site" evidence="7 10">
    <location>
        <position position="114"/>
    </location>
    <ligand>
        <name>Mg(2+)</name>
        <dbReference type="ChEBI" id="CHEBI:18420"/>
    </ligand>
</feature>
<evidence type="ECO:0000256" key="5">
    <source>
        <dbReference type="ARBA" id="ARBA00022679"/>
    </source>
</evidence>
<comment type="subunit">
    <text evidence="3 7">Homodecamer; pentamer of dimers.</text>
</comment>
<dbReference type="GO" id="GO:0005737">
    <property type="term" value="C:cytoplasm"/>
    <property type="evidence" value="ECO:0007669"/>
    <property type="project" value="UniProtKB-SubCell"/>
</dbReference>
<comment type="catalytic activity">
    <reaction evidence="7">
        <text>(6R)-5,10-methylene-5,6,7,8-tetrahydrofolate + 3-methyl-2-oxobutanoate + H2O = 2-dehydropantoate + (6S)-5,6,7,8-tetrahydrofolate</text>
        <dbReference type="Rhea" id="RHEA:11824"/>
        <dbReference type="ChEBI" id="CHEBI:11561"/>
        <dbReference type="ChEBI" id="CHEBI:11851"/>
        <dbReference type="ChEBI" id="CHEBI:15377"/>
        <dbReference type="ChEBI" id="CHEBI:15636"/>
        <dbReference type="ChEBI" id="CHEBI:57453"/>
        <dbReference type="EC" id="2.1.2.11"/>
    </reaction>
</comment>
<dbReference type="GO" id="GO:0008168">
    <property type="term" value="F:methyltransferase activity"/>
    <property type="evidence" value="ECO:0007669"/>
    <property type="project" value="UniProtKB-KW"/>
</dbReference>
<dbReference type="PIRSF" id="PIRSF000388">
    <property type="entry name" value="Pantoate_hydroxy_MeTrfase"/>
    <property type="match status" value="1"/>
</dbReference>